<proteinExistence type="inferred from homology"/>
<comment type="caution">
    <text evidence="6">The sequence shown here is derived from an EMBL/GenBank/DDBJ whole genome shotgun (WGS) entry which is preliminary data.</text>
</comment>
<dbReference type="InterPro" id="IPR000277">
    <property type="entry name" value="Cys/Met-Metab_PyrdxlP-dep_enz"/>
</dbReference>
<comment type="cofactor">
    <cofactor evidence="1 5">
        <name>pyridoxal 5'-phosphate</name>
        <dbReference type="ChEBI" id="CHEBI:597326"/>
    </cofactor>
</comment>
<evidence type="ECO:0000256" key="1">
    <source>
        <dbReference type="ARBA" id="ARBA00001933"/>
    </source>
</evidence>
<gene>
    <name evidence="6" type="ORF">GCM10025780_15260</name>
</gene>
<dbReference type="CDD" id="cd00614">
    <property type="entry name" value="CGS_like"/>
    <property type="match status" value="1"/>
</dbReference>
<dbReference type="PIRSF" id="PIRSF001434">
    <property type="entry name" value="CGS"/>
    <property type="match status" value="1"/>
</dbReference>
<dbReference type="Gene3D" id="3.40.640.10">
    <property type="entry name" value="Type I PLP-dependent aspartate aminotransferase-like (Major domain)"/>
    <property type="match status" value="1"/>
</dbReference>
<comment type="similarity">
    <text evidence="2 5">Belongs to the trans-sulfuration enzymes family.</text>
</comment>
<evidence type="ECO:0000256" key="5">
    <source>
        <dbReference type="RuleBase" id="RU362118"/>
    </source>
</evidence>
<dbReference type="Gene3D" id="3.90.1150.10">
    <property type="entry name" value="Aspartate Aminotransferase, domain 1"/>
    <property type="match status" value="1"/>
</dbReference>
<sequence length="427" mass="45677">MTGFSTEQVHAGAHPEAEFGARITPIYLSAGFVFDDFDHAEARFAGTTAGYVYSRINNPTNAAVEAKIARLEGGTAAILTGSGQAAVTVGLLGVLKTGDHLLSAPSIYEGTRSLFRDNFARFGIEVEFVDEPLDLEDWRRRIRPTTRLLYAEAIPNPKNDLVDFEAIAGLAHQHDLPFAVDSTVPTPYLFRPIDFGADIVVHSASKFLAGHGASIGGVVVDAGRFDWAKRPDLFPHLAESVDGAGGPSYTEKFGAQAYSAFTRGVIASRLGTSLSPFNAFLLQQGLETLSLRLDRHTANALALATWLEARPEVASVDYAALPSSPSYALAQKYLPRGAGSVFAFTLRGGRDAARTVIDSVELFTRMTHIGDVRSLILNPATTTHGRLSPAERDAAGIHDGLVRLSVGIEDVADLVADLEQAFGALAR</sequence>
<evidence type="ECO:0000256" key="3">
    <source>
        <dbReference type="ARBA" id="ARBA00022679"/>
    </source>
</evidence>
<dbReference type="Pfam" id="PF01053">
    <property type="entry name" value="Cys_Met_Meta_PP"/>
    <property type="match status" value="1"/>
</dbReference>
<dbReference type="InterPro" id="IPR015421">
    <property type="entry name" value="PyrdxlP-dep_Trfase_major"/>
</dbReference>
<dbReference type="PANTHER" id="PTHR43797:SF2">
    <property type="entry name" value="HOMOCYSTEINE_CYSTEINE SYNTHASE"/>
    <property type="match status" value="1"/>
</dbReference>
<organism evidence="6 7">
    <name type="scientific">Frondihabitans cladoniiphilus</name>
    <dbReference type="NCBI Taxonomy" id="715785"/>
    <lineage>
        <taxon>Bacteria</taxon>
        <taxon>Bacillati</taxon>
        <taxon>Actinomycetota</taxon>
        <taxon>Actinomycetes</taxon>
        <taxon>Micrococcales</taxon>
        <taxon>Microbacteriaceae</taxon>
        <taxon>Frondihabitans</taxon>
    </lineage>
</organism>
<keyword evidence="4 5" id="KW-0663">Pyridoxal phosphate</keyword>
<evidence type="ECO:0000256" key="2">
    <source>
        <dbReference type="ARBA" id="ARBA00009077"/>
    </source>
</evidence>
<dbReference type="InterPro" id="IPR006235">
    <property type="entry name" value="OAc-hSer/O-AcSer_sulfhydrylase"/>
</dbReference>
<keyword evidence="3" id="KW-0808">Transferase</keyword>
<evidence type="ECO:0000256" key="4">
    <source>
        <dbReference type="ARBA" id="ARBA00022898"/>
    </source>
</evidence>
<keyword evidence="7" id="KW-1185">Reference proteome</keyword>
<accession>A0ABP8VTD6</accession>
<dbReference type="RefSeq" id="WP_345375035.1">
    <property type="nucleotide sequence ID" value="NZ_BAABLM010000002.1"/>
</dbReference>
<evidence type="ECO:0000313" key="6">
    <source>
        <dbReference type="EMBL" id="GAA4672155.1"/>
    </source>
</evidence>
<dbReference type="InterPro" id="IPR015424">
    <property type="entry name" value="PyrdxlP-dep_Trfase"/>
</dbReference>
<dbReference type="Proteomes" id="UP001501295">
    <property type="component" value="Unassembled WGS sequence"/>
</dbReference>
<name>A0ABP8VTD6_9MICO</name>
<dbReference type="InterPro" id="IPR015422">
    <property type="entry name" value="PyrdxlP-dep_Trfase_small"/>
</dbReference>
<dbReference type="PANTHER" id="PTHR43797">
    <property type="entry name" value="HOMOCYSTEINE/CYSTEINE SYNTHASE"/>
    <property type="match status" value="1"/>
</dbReference>
<protein>
    <submittedName>
        <fullName evidence="6">Bifunctional o-acetylhomoserine/o-acetylserine sulfhydrylase</fullName>
    </submittedName>
</protein>
<dbReference type="NCBIfam" id="TIGR01326">
    <property type="entry name" value="OAH_OAS_sulfhy"/>
    <property type="match status" value="1"/>
</dbReference>
<dbReference type="EMBL" id="BAABLM010000002">
    <property type="protein sequence ID" value="GAA4672155.1"/>
    <property type="molecule type" value="Genomic_DNA"/>
</dbReference>
<dbReference type="SUPFAM" id="SSF53383">
    <property type="entry name" value="PLP-dependent transferases"/>
    <property type="match status" value="1"/>
</dbReference>
<reference evidence="7" key="1">
    <citation type="journal article" date="2019" name="Int. J. Syst. Evol. Microbiol.">
        <title>The Global Catalogue of Microorganisms (GCM) 10K type strain sequencing project: providing services to taxonomists for standard genome sequencing and annotation.</title>
        <authorList>
            <consortium name="The Broad Institute Genomics Platform"/>
            <consortium name="The Broad Institute Genome Sequencing Center for Infectious Disease"/>
            <person name="Wu L."/>
            <person name="Ma J."/>
        </authorList>
    </citation>
    <scope>NUCLEOTIDE SEQUENCE [LARGE SCALE GENOMIC DNA]</scope>
    <source>
        <strain evidence="7">JCM 18956</strain>
    </source>
</reference>
<evidence type="ECO:0000313" key="7">
    <source>
        <dbReference type="Proteomes" id="UP001501295"/>
    </source>
</evidence>